<name>A0AAF0YFM2_9TREE</name>
<evidence type="ECO:0000256" key="6">
    <source>
        <dbReference type="ARBA" id="ARBA00022438"/>
    </source>
</evidence>
<gene>
    <name evidence="18" type="primary">dpp3</name>
    <name evidence="18" type="ORF">LOC62_07G008976</name>
</gene>
<keyword evidence="8 15" id="KW-0645">Protease</keyword>
<keyword evidence="11 15" id="KW-0862">Zinc</keyword>
<dbReference type="InterPro" id="IPR039461">
    <property type="entry name" value="Peptidase_M49"/>
</dbReference>
<dbReference type="FunFam" id="3.30.540.30:FF:000001">
    <property type="entry name" value="Dipeptidyl peptidase 3"/>
    <property type="match status" value="1"/>
</dbReference>
<evidence type="ECO:0000313" key="18">
    <source>
        <dbReference type="EMBL" id="WOO85477.1"/>
    </source>
</evidence>
<dbReference type="PANTHER" id="PTHR23422:SF11">
    <property type="entry name" value="DIPEPTIDYL PEPTIDASE 3"/>
    <property type="match status" value="1"/>
</dbReference>
<comment type="catalytic activity">
    <reaction evidence="1 15">
        <text>Release of an N-terminal dipeptide from a peptide comprising four or more residues, with broad specificity. Also acts on dipeptidyl 2-naphthylamides.</text>
        <dbReference type="EC" id="3.4.14.4"/>
    </reaction>
</comment>
<feature type="binding site" evidence="17">
    <location>
        <position position="505"/>
    </location>
    <ligand>
        <name>Zn(2+)</name>
        <dbReference type="ChEBI" id="CHEBI:29105"/>
        <note>catalytic</note>
    </ligand>
</feature>
<evidence type="ECO:0000256" key="15">
    <source>
        <dbReference type="PIRNR" id="PIRNR007828"/>
    </source>
</evidence>
<dbReference type="Proteomes" id="UP000827549">
    <property type="component" value="Chromosome 7"/>
</dbReference>
<dbReference type="FunFam" id="3.30.540.30:FF:000002">
    <property type="entry name" value="Dipeptidyl peptidase 3"/>
    <property type="match status" value="1"/>
</dbReference>
<evidence type="ECO:0000313" key="19">
    <source>
        <dbReference type="Proteomes" id="UP000827549"/>
    </source>
</evidence>
<dbReference type="GO" id="GO:0046872">
    <property type="term" value="F:metal ion binding"/>
    <property type="evidence" value="ECO:0007669"/>
    <property type="project" value="UniProtKB-KW"/>
</dbReference>
<feature type="binding site" evidence="17">
    <location>
        <position position="451"/>
    </location>
    <ligand>
        <name>Zn(2+)</name>
        <dbReference type="ChEBI" id="CHEBI:29105"/>
        <note>catalytic</note>
    </ligand>
</feature>
<dbReference type="InterPro" id="IPR005317">
    <property type="entry name" value="Dipeptidyl-peptase3"/>
</dbReference>
<keyword evidence="9 15" id="KW-0479">Metal-binding</keyword>
<keyword evidence="7 15" id="KW-0963">Cytoplasm</keyword>
<dbReference type="GO" id="GO:0005737">
    <property type="term" value="C:cytoplasm"/>
    <property type="evidence" value="ECO:0007669"/>
    <property type="project" value="UniProtKB-SubCell"/>
</dbReference>
<dbReference type="Pfam" id="PF03571">
    <property type="entry name" value="Peptidase_M49"/>
    <property type="match status" value="1"/>
</dbReference>
<dbReference type="RefSeq" id="XP_062631503.1">
    <property type="nucleotide sequence ID" value="XM_062775519.1"/>
</dbReference>
<dbReference type="GO" id="GO:0008235">
    <property type="term" value="F:metalloexopeptidase activity"/>
    <property type="evidence" value="ECO:0007669"/>
    <property type="project" value="InterPro"/>
</dbReference>
<keyword evidence="6 15" id="KW-0031">Aminopeptidase</keyword>
<organism evidence="18 19">
    <name type="scientific">Vanrija pseudolonga</name>
    <dbReference type="NCBI Taxonomy" id="143232"/>
    <lineage>
        <taxon>Eukaryota</taxon>
        <taxon>Fungi</taxon>
        <taxon>Dikarya</taxon>
        <taxon>Basidiomycota</taxon>
        <taxon>Agaricomycotina</taxon>
        <taxon>Tremellomycetes</taxon>
        <taxon>Trichosporonales</taxon>
        <taxon>Trichosporonaceae</taxon>
        <taxon>Vanrija</taxon>
    </lineage>
</organism>
<evidence type="ECO:0000256" key="8">
    <source>
        <dbReference type="ARBA" id="ARBA00022670"/>
    </source>
</evidence>
<dbReference type="EC" id="3.4.14.4" evidence="4 15"/>
<evidence type="ECO:0000256" key="13">
    <source>
        <dbReference type="ARBA" id="ARBA00031288"/>
    </source>
</evidence>
<evidence type="ECO:0000256" key="5">
    <source>
        <dbReference type="ARBA" id="ARBA00014713"/>
    </source>
</evidence>
<dbReference type="GeneID" id="87812140"/>
<evidence type="ECO:0000256" key="12">
    <source>
        <dbReference type="ARBA" id="ARBA00023049"/>
    </source>
</evidence>
<evidence type="ECO:0000256" key="3">
    <source>
        <dbReference type="ARBA" id="ARBA00010200"/>
    </source>
</evidence>
<dbReference type="Gene3D" id="3.30.540.30">
    <property type="match status" value="3"/>
</dbReference>
<dbReference type="GO" id="GO:0004177">
    <property type="term" value="F:aminopeptidase activity"/>
    <property type="evidence" value="ECO:0007669"/>
    <property type="project" value="UniProtKB-KW"/>
</dbReference>
<keyword evidence="12 15" id="KW-0482">Metalloprotease</keyword>
<sequence>MTTAAAAAPNPARYYADAKAPVCPLVIKDHFNTLSPKEKLYAHHIAAASWIGARIVLEQTTPHASGLFDLLREVFSAKGQPTALADLDKLASDAGVSADEFTGTLEYTVQVFNNLANYKSFGDSKFIPRVPAAAFRKVVAAAPNAASALAKYDALEEEIYGLTPAARTLLGYLDAGHVTNYYEGDITQDDIKAVGTWCEARGLDPLNTRLFKTKDGKFELRIASAEKNGPEAGEYDAGERKVVVVYGDYAPVLAAVAAEIAKAIPYAANDHQKKMLEHYVTTFTTGSVDAHKDSQREWIQDIGPAVETNIGFVETYRDPAGVRAEWEGFVAVVNKEQTKKFERLVAAAPEFIPQLPWSKDFEKDKFHKPDFTSLEVLTFATAGVPAGINIPNFDDIRQTFGFKNVSLGNVLNAKAPDEKITFLDDADVELFKKLRGPAFEVQVGIHELLGHGTGKLLQEERDGSANFDKANPPTNPLTGKPVEHWYGPGETWGSRFKAVASSYEECRAESVAMFLSTSYDVLKVFGHDDKSVEEGLATDILYVAWLQMARAGLLALEFYDPAAKKWGQAHMQARYAITRVFQDAGHGFVSIDKVGDDDLRVRLDRSKIETIGKDAIGHFLLQLQVYKATGDAAAGTELYNKVTSVPDEWLAYRDIVIAKRQPRKVLLQANTFVEGGEVVLKEYAADEAGVIQSFLERTI</sequence>
<feature type="active site" evidence="16">
    <location>
        <position position="447"/>
    </location>
</feature>
<proteinExistence type="inferred from homology"/>
<dbReference type="EMBL" id="CP086720">
    <property type="protein sequence ID" value="WOO85477.1"/>
    <property type="molecule type" value="Genomic_DNA"/>
</dbReference>
<comment type="cofactor">
    <cofactor evidence="15 17">
        <name>Zn(2+)</name>
        <dbReference type="ChEBI" id="CHEBI:29105"/>
    </cofactor>
    <text evidence="15 17">Binds 1 zinc ion per subunit.</text>
</comment>
<evidence type="ECO:0000256" key="17">
    <source>
        <dbReference type="PIRSR" id="PIRSR007828-2"/>
    </source>
</evidence>
<evidence type="ECO:0000256" key="2">
    <source>
        <dbReference type="ARBA" id="ARBA00004496"/>
    </source>
</evidence>
<evidence type="ECO:0000256" key="14">
    <source>
        <dbReference type="ARBA" id="ARBA00032119"/>
    </source>
</evidence>
<comment type="subcellular location">
    <subcellularLocation>
        <location evidence="2">Cytoplasm</location>
    </subcellularLocation>
</comment>
<evidence type="ECO:0000256" key="11">
    <source>
        <dbReference type="ARBA" id="ARBA00022833"/>
    </source>
</evidence>
<dbReference type="GO" id="GO:0006508">
    <property type="term" value="P:proteolysis"/>
    <property type="evidence" value="ECO:0007669"/>
    <property type="project" value="UniProtKB-KW"/>
</dbReference>
<keyword evidence="19" id="KW-1185">Reference proteome</keyword>
<evidence type="ECO:0000256" key="16">
    <source>
        <dbReference type="PIRSR" id="PIRSR007828-1"/>
    </source>
</evidence>
<feature type="binding site" evidence="17">
    <location>
        <position position="446"/>
    </location>
    <ligand>
        <name>Zn(2+)</name>
        <dbReference type="ChEBI" id="CHEBI:29105"/>
        <note>catalytic</note>
    </ligand>
</feature>
<reference evidence="18" key="1">
    <citation type="submission" date="2023-10" db="EMBL/GenBank/DDBJ databases">
        <authorList>
            <person name="Noh H."/>
        </authorList>
    </citation>
    <scope>NUCLEOTIDE SEQUENCE</scope>
    <source>
        <strain evidence="18">DUCC4014</strain>
    </source>
</reference>
<evidence type="ECO:0000256" key="7">
    <source>
        <dbReference type="ARBA" id="ARBA00022490"/>
    </source>
</evidence>
<evidence type="ECO:0000256" key="10">
    <source>
        <dbReference type="ARBA" id="ARBA00022801"/>
    </source>
</evidence>
<evidence type="ECO:0000256" key="1">
    <source>
        <dbReference type="ARBA" id="ARBA00001336"/>
    </source>
</evidence>
<accession>A0AAF0YFM2</accession>
<dbReference type="PANTHER" id="PTHR23422">
    <property type="entry name" value="DIPEPTIDYL PEPTIDASE III-RELATED"/>
    <property type="match status" value="1"/>
</dbReference>
<evidence type="ECO:0000256" key="9">
    <source>
        <dbReference type="ARBA" id="ARBA00022723"/>
    </source>
</evidence>
<dbReference type="PIRSF" id="PIRSF007828">
    <property type="entry name" value="Dipeptidyl-peptidase_III"/>
    <property type="match status" value="1"/>
</dbReference>
<dbReference type="GO" id="GO:0008239">
    <property type="term" value="F:dipeptidyl-peptidase activity"/>
    <property type="evidence" value="ECO:0007669"/>
    <property type="project" value="UniProtKB-UniRule"/>
</dbReference>
<keyword evidence="10 15" id="KW-0378">Hydrolase</keyword>
<comment type="similarity">
    <text evidence="3 15">Belongs to the peptidase M49 family.</text>
</comment>
<evidence type="ECO:0000256" key="4">
    <source>
        <dbReference type="ARBA" id="ARBA00012063"/>
    </source>
</evidence>
<dbReference type="AlphaFoldDB" id="A0AAF0YFM2"/>
<protein>
    <recommendedName>
        <fullName evidence="5 15">Dipeptidyl peptidase 3</fullName>
        <ecNumber evidence="4 15">3.4.14.4</ecNumber>
    </recommendedName>
    <alternativeName>
        <fullName evidence="13 15">Dipeptidyl aminopeptidase III</fullName>
    </alternativeName>
    <alternativeName>
        <fullName evidence="14 15">Dipeptidyl peptidase III</fullName>
    </alternativeName>
</protein>